<dbReference type="GeneID" id="36574562"/>
<reference evidence="2 3" key="1">
    <citation type="journal article" date="2018" name="New Phytol.">
        <title>Comparative genomics and transcriptomics depict ericoid mycorrhizal fungi as versatile saprotrophs and plant mutualists.</title>
        <authorList>
            <person name="Martino E."/>
            <person name="Morin E."/>
            <person name="Grelet G.A."/>
            <person name="Kuo A."/>
            <person name="Kohler A."/>
            <person name="Daghino S."/>
            <person name="Barry K.W."/>
            <person name="Cichocki N."/>
            <person name="Clum A."/>
            <person name="Dockter R.B."/>
            <person name="Hainaut M."/>
            <person name="Kuo R.C."/>
            <person name="LaButti K."/>
            <person name="Lindahl B.D."/>
            <person name="Lindquist E.A."/>
            <person name="Lipzen A."/>
            <person name="Khouja H.R."/>
            <person name="Magnuson J."/>
            <person name="Murat C."/>
            <person name="Ohm R.A."/>
            <person name="Singer S.W."/>
            <person name="Spatafora J.W."/>
            <person name="Wang M."/>
            <person name="Veneault-Fourrey C."/>
            <person name="Henrissat B."/>
            <person name="Grigoriev I.V."/>
            <person name="Martin F.M."/>
            <person name="Perotto S."/>
        </authorList>
    </citation>
    <scope>NUCLEOTIDE SEQUENCE [LARGE SCALE GENOMIC DNA]</scope>
    <source>
        <strain evidence="2 3">ATCC 22711</strain>
    </source>
</reference>
<keyword evidence="3" id="KW-1185">Reference proteome</keyword>
<feature type="compositionally biased region" description="Low complexity" evidence="1">
    <location>
        <begin position="21"/>
        <end position="38"/>
    </location>
</feature>
<accession>A0A2T3B5M5</accession>
<dbReference type="Proteomes" id="UP000241818">
    <property type="component" value="Unassembled WGS sequence"/>
</dbReference>
<protein>
    <submittedName>
        <fullName evidence="2">Uncharacterized protein</fullName>
    </submittedName>
</protein>
<dbReference type="GO" id="GO:0006260">
    <property type="term" value="P:DNA replication"/>
    <property type="evidence" value="ECO:0007669"/>
    <property type="project" value="InterPro"/>
</dbReference>
<dbReference type="AlphaFoldDB" id="A0A2T3B5M5"/>
<evidence type="ECO:0000256" key="1">
    <source>
        <dbReference type="SAM" id="MobiDB-lite"/>
    </source>
</evidence>
<feature type="region of interest" description="Disordered" evidence="1">
    <location>
        <begin position="1"/>
        <end position="49"/>
    </location>
</feature>
<dbReference type="RefSeq" id="XP_024722212.1">
    <property type="nucleotide sequence ID" value="XM_024866481.1"/>
</dbReference>
<dbReference type="GO" id="GO:0000731">
    <property type="term" value="P:DNA synthesis involved in DNA repair"/>
    <property type="evidence" value="ECO:0007669"/>
    <property type="project" value="InterPro"/>
</dbReference>
<proteinExistence type="predicted"/>
<dbReference type="OrthoDB" id="337486at2759"/>
<dbReference type="Pfam" id="PF04081">
    <property type="entry name" value="DNA_pol_delta_4"/>
    <property type="match status" value="1"/>
</dbReference>
<dbReference type="InterPro" id="IPR007218">
    <property type="entry name" value="DNA_pol_delta_4"/>
</dbReference>
<evidence type="ECO:0000313" key="2">
    <source>
        <dbReference type="EMBL" id="PSS22057.1"/>
    </source>
</evidence>
<organism evidence="2 3">
    <name type="scientific">Amorphotheca resinae ATCC 22711</name>
    <dbReference type="NCBI Taxonomy" id="857342"/>
    <lineage>
        <taxon>Eukaryota</taxon>
        <taxon>Fungi</taxon>
        <taxon>Dikarya</taxon>
        <taxon>Ascomycota</taxon>
        <taxon>Pezizomycotina</taxon>
        <taxon>Leotiomycetes</taxon>
        <taxon>Helotiales</taxon>
        <taxon>Amorphothecaceae</taxon>
        <taxon>Amorphotheca</taxon>
    </lineage>
</organism>
<dbReference type="STRING" id="857342.A0A2T3B5M5"/>
<name>A0A2T3B5M5_AMORE</name>
<dbReference type="EMBL" id="KZ679009">
    <property type="protein sequence ID" value="PSS22057.1"/>
    <property type="molecule type" value="Genomic_DNA"/>
</dbReference>
<sequence>MPATRRARGASKTAQRTLGFTHSKSTKPLPSSKDLSPTTPTPTPSPAVVDVGHVSSEAAVAQQAAVEVTRVRESRDRSVEELQAKQVTDAQIRRYWREREAERIAPRVHQQDLSVEEKILRLFDMSSQYGVCSVLLLFSLVRPFFLPFFTSCLCLRVET</sequence>
<dbReference type="InParanoid" id="A0A2T3B5M5"/>
<evidence type="ECO:0000313" key="3">
    <source>
        <dbReference type="Proteomes" id="UP000241818"/>
    </source>
</evidence>
<gene>
    <name evidence="2" type="ORF">M430DRAFT_34066</name>
</gene>